<evidence type="ECO:0000313" key="13">
    <source>
        <dbReference type="EMBL" id="KAI1729587.1"/>
    </source>
</evidence>
<comment type="similarity">
    <text evidence="9">Belongs to the protein kinase superfamily. Tyr protein kinase family.</text>
</comment>
<dbReference type="PRINTS" id="PR00109">
    <property type="entry name" value="TYRKINASE"/>
</dbReference>
<keyword evidence="3 9" id="KW-0418">Kinase</keyword>
<keyword evidence="4 8" id="KW-0067">ATP-binding</keyword>
<dbReference type="Proteomes" id="UP001201812">
    <property type="component" value="Unassembled WGS sequence"/>
</dbReference>
<keyword evidence="2 8" id="KW-0547">Nucleotide-binding</keyword>
<dbReference type="Pfam" id="PF07714">
    <property type="entry name" value="PK_Tyr_Ser-Thr"/>
    <property type="match status" value="1"/>
</dbReference>
<keyword evidence="14" id="KW-1185">Reference proteome</keyword>
<dbReference type="PROSITE" id="PS50011">
    <property type="entry name" value="PROTEIN_KINASE_DOM"/>
    <property type="match status" value="1"/>
</dbReference>
<dbReference type="SUPFAM" id="SSF56112">
    <property type="entry name" value="Protein kinase-like (PK-like)"/>
    <property type="match status" value="1"/>
</dbReference>
<dbReference type="InterPro" id="IPR020635">
    <property type="entry name" value="Tyr_kinase_cat_dom"/>
</dbReference>
<name>A0AAD4NJI1_9BILA</name>
<dbReference type="Pfam" id="PF00017">
    <property type="entry name" value="SH2"/>
    <property type="match status" value="1"/>
</dbReference>
<dbReference type="Gene3D" id="1.10.510.10">
    <property type="entry name" value="Transferase(Phosphotransferase) domain 1"/>
    <property type="match status" value="1"/>
</dbReference>
<dbReference type="Gene3D" id="3.30.505.10">
    <property type="entry name" value="SH2 domain"/>
    <property type="match status" value="1"/>
</dbReference>
<evidence type="ECO:0000256" key="2">
    <source>
        <dbReference type="ARBA" id="ARBA00022741"/>
    </source>
</evidence>
<dbReference type="InterPro" id="IPR000719">
    <property type="entry name" value="Prot_kinase_dom"/>
</dbReference>
<evidence type="ECO:0000259" key="11">
    <source>
        <dbReference type="PROSITE" id="PS50001"/>
    </source>
</evidence>
<evidence type="ECO:0000256" key="10">
    <source>
        <dbReference type="SAM" id="MobiDB-lite"/>
    </source>
</evidence>
<evidence type="ECO:0000256" key="6">
    <source>
        <dbReference type="ARBA" id="ARBA00051245"/>
    </source>
</evidence>
<reference evidence="13" key="1">
    <citation type="submission" date="2022-01" db="EMBL/GenBank/DDBJ databases">
        <title>Genome Sequence Resource for Two Populations of Ditylenchus destructor, the Migratory Endoparasitic Phytonematode.</title>
        <authorList>
            <person name="Zhang H."/>
            <person name="Lin R."/>
            <person name="Xie B."/>
        </authorList>
    </citation>
    <scope>NUCLEOTIDE SEQUENCE</scope>
    <source>
        <strain evidence="13">BazhouSP</strain>
    </source>
</reference>
<evidence type="ECO:0000256" key="8">
    <source>
        <dbReference type="PROSITE-ProRule" id="PRU10141"/>
    </source>
</evidence>
<keyword evidence="1 9" id="KW-0808">Transferase</keyword>
<sequence length="449" mass="50956">MSLKLSAEPVKGRRKGKNRRGSIEQVSRDGAEIHKLTQSEKQSPSRQKTIDKHHVDKQPPASFPSKETCGFADKDFFKTLTSHPWYHGMMPRHEIEELLKNDGEFLMRATDVQGINRLCVSVSNSKRVRHILIKQNSNGEWYIRNIPKDKSVINLIQTHIDKKLPIQPDGTLLVKPIARPEYYILHENVDIKVKLGGGKFGDVYKAVHKQANGKCIDVAVKKLKSMQGKKGRSEFIKEAKIMRDLHHDNIVQMIGVAPQEEPMLILMEFCKGGSLDGYLKKNPDTTTEQLSGFTRDACRGMRYLSEKKIIHRDLAARNCLLGDKNQVKISDFGLAHENQEAFNVDKLKNVPIRWLSPETLNRGEFSVKTDVWSFGVLMWEIFSKCQSEPYPKLNNTQVKAKIKSGEEPMIAPNGTPSIMARAMSLCFVQDPLQRPDFQTLYLVLTPGGK</sequence>
<evidence type="ECO:0000256" key="1">
    <source>
        <dbReference type="ARBA" id="ARBA00022679"/>
    </source>
</evidence>
<feature type="compositionally biased region" description="Basic and acidic residues" evidence="10">
    <location>
        <begin position="26"/>
        <end position="38"/>
    </location>
</feature>
<feature type="domain" description="Protein kinase" evidence="12">
    <location>
        <begin position="189"/>
        <end position="444"/>
    </location>
</feature>
<dbReference type="PROSITE" id="PS00109">
    <property type="entry name" value="PROTEIN_KINASE_TYR"/>
    <property type="match status" value="1"/>
</dbReference>
<dbReference type="SUPFAM" id="SSF55550">
    <property type="entry name" value="SH2 domain"/>
    <property type="match status" value="1"/>
</dbReference>
<organism evidence="13 14">
    <name type="scientific">Ditylenchus destructor</name>
    <dbReference type="NCBI Taxonomy" id="166010"/>
    <lineage>
        <taxon>Eukaryota</taxon>
        <taxon>Metazoa</taxon>
        <taxon>Ecdysozoa</taxon>
        <taxon>Nematoda</taxon>
        <taxon>Chromadorea</taxon>
        <taxon>Rhabditida</taxon>
        <taxon>Tylenchina</taxon>
        <taxon>Tylenchomorpha</taxon>
        <taxon>Sphaerularioidea</taxon>
        <taxon>Anguinidae</taxon>
        <taxon>Anguininae</taxon>
        <taxon>Ditylenchus</taxon>
    </lineage>
</organism>
<evidence type="ECO:0000256" key="7">
    <source>
        <dbReference type="PROSITE-ProRule" id="PRU00191"/>
    </source>
</evidence>
<dbReference type="InterPro" id="IPR000980">
    <property type="entry name" value="SH2"/>
</dbReference>
<dbReference type="SMART" id="SM00252">
    <property type="entry name" value="SH2"/>
    <property type="match status" value="1"/>
</dbReference>
<dbReference type="InterPro" id="IPR008266">
    <property type="entry name" value="Tyr_kinase_AS"/>
</dbReference>
<dbReference type="AlphaFoldDB" id="A0AAD4NJI1"/>
<dbReference type="GO" id="GO:0004715">
    <property type="term" value="F:non-membrane spanning protein tyrosine kinase activity"/>
    <property type="evidence" value="ECO:0007669"/>
    <property type="project" value="UniProtKB-EC"/>
</dbReference>
<dbReference type="InterPro" id="IPR001245">
    <property type="entry name" value="Ser-Thr/Tyr_kinase_cat_dom"/>
</dbReference>
<feature type="domain" description="SH2" evidence="11">
    <location>
        <begin position="85"/>
        <end position="177"/>
    </location>
</feature>
<dbReference type="InterPro" id="IPR050198">
    <property type="entry name" value="Non-receptor_tyrosine_kinases"/>
</dbReference>
<gene>
    <name evidence="13" type="ORF">DdX_01835</name>
</gene>
<dbReference type="InterPro" id="IPR035849">
    <property type="entry name" value="Fes/Fps/Fer_SH2"/>
</dbReference>
<dbReference type="PROSITE" id="PS00107">
    <property type="entry name" value="PROTEIN_KINASE_ATP"/>
    <property type="match status" value="1"/>
</dbReference>
<proteinExistence type="inferred from homology"/>
<dbReference type="InterPro" id="IPR017441">
    <property type="entry name" value="Protein_kinase_ATP_BS"/>
</dbReference>
<dbReference type="InterPro" id="IPR036860">
    <property type="entry name" value="SH2_dom_sf"/>
</dbReference>
<evidence type="ECO:0000259" key="12">
    <source>
        <dbReference type="PROSITE" id="PS50011"/>
    </source>
</evidence>
<dbReference type="GO" id="GO:0005524">
    <property type="term" value="F:ATP binding"/>
    <property type="evidence" value="ECO:0007669"/>
    <property type="project" value="UniProtKB-UniRule"/>
</dbReference>
<dbReference type="SMART" id="SM00219">
    <property type="entry name" value="TyrKc"/>
    <property type="match status" value="1"/>
</dbReference>
<keyword evidence="7" id="KW-0727">SH2 domain</keyword>
<feature type="compositionally biased region" description="Basic and acidic residues" evidence="10">
    <location>
        <begin position="48"/>
        <end position="57"/>
    </location>
</feature>
<dbReference type="PANTHER" id="PTHR24418">
    <property type="entry name" value="TYROSINE-PROTEIN KINASE"/>
    <property type="match status" value="1"/>
</dbReference>
<evidence type="ECO:0000256" key="3">
    <source>
        <dbReference type="ARBA" id="ARBA00022777"/>
    </source>
</evidence>
<evidence type="ECO:0000256" key="9">
    <source>
        <dbReference type="RuleBase" id="RU362096"/>
    </source>
</evidence>
<feature type="binding site" evidence="8">
    <location>
        <position position="222"/>
    </location>
    <ligand>
        <name>ATP</name>
        <dbReference type="ChEBI" id="CHEBI:30616"/>
    </ligand>
</feature>
<dbReference type="InterPro" id="IPR011009">
    <property type="entry name" value="Kinase-like_dom_sf"/>
</dbReference>
<accession>A0AAD4NJI1</accession>
<evidence type="ECO:0000256" key="4">
    <source>
        <dbReference type="ARBA" id="ARBA00022840"/>
    </source>
</evidence>
<protein>
    <recommendedName>
        <fullName evidence="9">Tyrosine-protein kinase</fullName>
        <ecNumber evidence="9">2.7.10.2</ecNumber>
    </recommendedName>
</protein>
<dbReference type="EC" id="2.7.10.2" evidence="9"/>
<comment type="caution">
    <text evidence="13">The sequence shown here is derived from an EMBL/GenBank/DDBJ whole genome shotgun (WGS) entry which is preliminary data.</text>
</comment>
<dbReference type="PROSITE" id="PS50001">
    <property type="entry name" value="SH2"/>
    <property type="match status" value="1"/>
</dbReference>
<dbReference type="CDD" id="cd00192">
    <property type="entry name" value="PTKc"/>
    <property type="match status" value="1"/>
</dbReference>
<dbReference type="EMBL" id="JAKKPZ010000001">
    <property type="protein sequence ID" value="KAI1729587.1"/>
    <property type="molecule type" value="Genomic_DNA"/>
</dbReference>
<feature type="region of interest" description="Disordered" evidence="10">
    <location>
        <begin position="1"/>
        <end position="65"/>
    </location>
</feature>
<evidence type="ECO:0000313" key="14">
    <source>
        <dbReference type="Proteomes" id="UP001201812"/>
    </source>
</evidence>
<evidence type="ECO:0000256" key="5">
    <source>
        <dbReference type="ARBA" id="ARBA00023137"/>
    </source>
</evidence>
<keyword evidence="5 9" id="KW-0829">Tyrosine-protein kinase</keyword>
<comment type="catalytic activity">
    <reaction evidence="6 9">
        <text>L-tyrosyl-[protein] + ATP = O-phospho-L-tyrosyl-[protein] + ADP + H(+)</text>
        <dbReference type="Rhea" id="RHEA:10596"/>
        <dbReference type="Rhea" id="RHEA-COMP:10136"/>
        <dbReference type="Rhea" id="RHEA-COMP:20101"/>
        <dbReference type="ChEBI" id="CHEBI:15378"/>
        <dbReference type="ChEBI" id="CHEBI:30616"/>
        <dbReference type="ChEBI" id="CHEBI:46858"/>
        <dbReference type="ChEBI" id="CHEBI:61978"/>
        <dbReference type="ChEBI" id="CHEBI:456216"/>
        <dbReference type="EC" id="2.7.10.2"/>
    </reaction>
</comment>
<dbReference type="CDD" id="cd10361">
    <property type="entry name" value="SH2_Fps_family"/>
    <property type="match status" value="1"/>
</dbReference>